<feature type="compositionally biased region" description="Polar residues" evidence="1">
    <location>
        <begin position="194"/>
        <end position="203"/>
    </location>
</feature>
<feature type="compositionally biased region" description="Basic and acidic residues" evidence="1">
    <location>
        <begin position="157"/>
        <end position="166"/>
    </location>
</feature>
<reference evidence="2" key="1">
    <citation type="journal article" date="2014" name="Genome Announc.">
        <title>Draft genome sequence of Rhodosporidium toruloides CECT1137, an oleaginous yeast of biotechnological interest.</title>
        <authorList>
            <person name="Morin N."/>
            <person name="Calcas X."/>
            <person name="Devillers H."/>
            <person name="Durrens P."/>
            <person name="Sherman D.J."/>
            <person name="Nicaud J.-M."/>
            <person name="Neuveglise C."/>
        </authorList>
    </citation>
    <scope>NUCLEOTIDE SEQUENCE</scope>
    <source>
        <strain evidence="2">CECT1137</strain>
    </source>
</reference>
<feature type="region of interest" description="Disordered" evidence="1">
    <location>
        <begin position="51"/>
        <end position="328"/>
    </location>
</feature>
<feature type="compositionally biased region" description="Low complexity" evidence="1">
    <location>
        <begin position="287"/>
        <end position="302"/>
    </location>
</feature>
<feature type="compositionally biased region" description="Basic and acidic residues" evidence="1">
    <location>
        <begin position="248"/>
        <end position="267"/>
    </location>
</feature>
<feature type="compositionally biased region" description="Polar residues" evidence="1">
    <location>
        <begin position="145"/>
        <end position="156"/>
    </location>
</feature>
<feature type="compositionally biased region" description="Gly residues" evidence="1">
    <location>
        <begin position="303"/>
        <end position="313"/>
    </location>
</feature>
<dbReference type="OrthoDB" id="2529594at2759"/>
<feature type="compositionally biased region" description="Gly residues" evidence="1">
    <location>
        <begin position="210"/>
        <end position="220"/>
    </location>
</feature>
<proteinExistence type="predicted"/>
<evidence type="ECO:0000313" key="2">
    <source>
        <dbReference type="EMBL" id="CDR49643.1"/>
    </source>
</evidence>
<gene>
    <name evidence="2" type="ORF">RHTO0S_29e00562g</name>
</gene>
<evidence type="ECO:0000256" key="1">
    <source>
        <dbReference type="SAM" id="MobiDB-lite"/>
    </source>
</evidence>
<organism evidence="2">
    <name type="scientific">Rhodotorula toruloides</name>
    <name type="common">Yeast</name>
    <name type="synonym">Rhodosporidium toruloides</name>
    <dbReference type="NCBI Taxonomy" id="5286"/>
    <lineage>
        <taxon>Eukaryota</taxon>
        <taxon>Fungi</taxon>
        <taxon>Dikarya</taxon>
        <taxon>Basidiomycota</taxon>
        <taxon>Pucciniomycotina</taxon>
        <taxon>Microbotryomycetes</taxon>
        <taxon>Sporidiobolales</taxon>
        <taxon>Sporidiobolaceae</taxon>
        <taxon>Rhodotorula</taxon>
    </lineage>
</organism>
<name>A0A061BJT8_RHOTO</name>
<dbReference type="EMBL" id="LK052964">
    <property type="protein sequence ID" value="CDR49643.1"/>
    <property type="molecule type" value="Genomic_DNA"/>
</dbReference>
<protein>
    <submittedName>
        <fullName evidence="2">RHTO0S29e00562g1_1</fullName>
    </submittedName>
</protein>
<sequence>MFKQRQTSAARLAEAKMLAEDEGVPLTRSHQLNTACRATHKLDCTANMLTPDDDPLRSASASPEHSHPRIPHSSRSPLSSRGPSLDLAGSSIRSSSLDSRNDPYRGRSSFESNPFRDPSLDWVSPPSSSIQHPRSREASVDSGARSMSPSVASSIHSAEELERELADAVSLELPRVSEESTRDEFDDRRRDRSGTVTASTSSTDVRRASEGGGGRGGGSAKPGSLLYQFRTGSGWFAPLAPPTPPLSREARQQAEKERIEKLKEGKSASRRPGLMKRMSSGVEMTFGSSTSRARSGSGVSLSGFGGGGGGSGIAGRERSGSSATIVPK</sequence>
<feature type="compositionally biased region" description="Basic and acidic residues" evidence="1">
    <location>
        <begin position="175"/>
        <end position="193"/>
    </location>
</feature>
<dbReference type="AlphaFoldDB" id="A0A061BJT8"/>
<accession>A0A061BJT8</accession>
<feature type="compositionally biased region" description="Low complexity" evidence="1">
    <location>
        <begin position="71"/>
        <end position="98"/>
    </location>
</feature>